<evidence type="ECO:0000259" key="2">
    <source>
        <dbReference type="PROSITE" id="PS51886"/>
    </source>
</evidence>
<evidence type="ECO:0000313" key="4">
    <source>
        <dbReference type="RefSeq" id="XP_039132973.1"/>
    </source>
</evidence>
<keyword evidence="3" id="KW-1185">Reference proteome</keyword>
<feature type="compositionally biased region" description="Low complexity" evidence="1">
    <location>
        <begin position="16"/>
        <end position="27"/>
    </location>
</feature>
<feature type="domain" description="TLDc" evidence="2">
    <location>
        <begin position="160"/>
        <end position="323"/>
    </location>
</feature>
<gene>
    <name evidence="4" type="primary">LOC120270032</name>
</gene>
<dbReference type="GeneID" id="120270032"/>
<evidence type="ECO:0000313" key="3">
    <source>
        <dbReference type="Proteomes" id="UP001515500"/>
    </source>
</evidence>
<dbReference type="GO" id="GO:0005739">
    <property type="term" value="C:mitochondrion"/>
    <property type="evidence" value="ECO:0007669"/>
    <property type="project" value="EnsemblPlants"/>
</dbReference>
<dbReference type="Pfam" id="PF07534">
    <property type="entry name" value="TLD"/>
    <property type="match status" value="1"/>
</dbReference>
<dbReference type="Proteomes" id="UP001515500">
    <property type="component" value="Chromosome 2"/>
</dbReference>
<dbReference type="GO" id="GO:0034599">
    <property type="term" value="P:cellular response to oxidative stress"/>
    <property type="evidence" value="ECO:0007669"/>
    <property type="project" value="EnsemblPlants"/>
</dbReference>
<dbReference type="InterPro" id="IPR006571">
    <property type="entry name" value="TLDc_dom"/>
</dbReference>
<name>A0AB40C1B8_DIOCR</name>
<reference evidence="4" key="1">
    <citation type="submission" date="2025-08" db="UniProtKB">
        <authorList>
            <consortium name="RefSeq"/>
        </authorList>
    </citation>
    <scope>IDENTIFICATION</scope>
</reference>
<evidence type="ECO:0000256" key="1">
    <source>
        <dbReference type="SAM" id="MobiDB-lite"/>
    </source>
</evidence>
<dbReference type="PANTHER" id="PTHR23354">
    <property type="entry name" value="NUCLEOLAR PROTEIN 7/ESTROGEN RECEPTOR COACTIVATOR-RELATED"/>
    <property type="match status" value="1"/>
</dbReference>
<dbReference type="AlphaFoldDB" id="A0AB40C1B8"/>
<sequence>MLLSWKERVAEKLSRLLADSPSSSPSTDPRPDRQGIIPLGTEEVCSPKKSKVSYLISFLPTINSPFHGHSSDMHDKRLMSIRSKHGRWEANGFGSEEKPLEFNLDSGSESENDDVFVTPKANPMDAVDVFSSINGNDGNEEVPSSRDSQEFLPYLTDKSVFMNSDLFDFFQSSLPNIAKGCQWILLYSTLKHGISLRTLLRNSNSTPGPCLLIAGDTQGAVFGGLLDCPLNPTAKRKYQGTNQTFVFTTIYGEPRLFRPTGANRYYYLCLNDLLAFGGGSNFALCLDEDLLHGSSGLCETFGNLCLAHSPEFELKNVELWGFTHSSLCCT</sequence>
<dbReference type="PANTHER" id="PTHR23354:SF74">
    <property type="entry name" value="TLD-DOMAIN CONTAINING NUCLEOLAR PROTEIN"/>
    <property type="match status" value="1"/>
</dbReference>
<accession>A0AB40C1B8</accession>
<dbReference type="RefSeq" id="XP_039132973.1">
    <property type="nucleotide sequence ID" value="XM_039277039.1"/>
</dbReference>
<dbReference type="PROSITE" id="PS51886">
    <property type="entry name" value="TLDC"/>
    <property type="match status" value="1"/>
</dbReference>
<dbReference type="SMART" id="SM00584">
    <property type="entry name" value="TLDc"/>
    <property type="match status" value="1"/>
</dbReference>
<proteinExistence type="predicted"/>
<feature type="region of interest" description="Disordered" evidence="1">
    <location>
        <begin position="16"/>
        <end position="38"/>
    </location>
</feature>
<organism evidence="3 4">
    <name type="scientific">Dioscorea cayennensis subsp. rotundata</name>
    <name type="common">White Guinea yam</name>
    <name type="synonym">Dioscorea rotundata</name>
    <dbReference type="NCBI Taxonomy" id="55577"/>
    <lineage>
        <taxon>Eukaryota</taxon>
        <taxon>Viridiplantae</taxon>
        <taxon>Streptophyta</taxon>
        <taxon>Embryophyta</taxon>
        <taxon>Tracheophyta</taxon>
        <taxon>Spermatophyta</taxon>
        <taxon>Magnoliopsida</taxon>
        <taxon>Liliopsida</taxon>
        <taxon>Dioscoreales</taxon>
        <taxon>Dioscoreaceae</taxon>
        <taxon>Dioscorea</taxon>
    </lineage>
</organism>
<protein>
    <submittedName>
        <fullName evidence="4">Oxidation resistance protein 1</fullName>
    </submittedName>
</protein>